<feature type="domain" description="EF-hand" evidence="4">
    <location>
        <begin position="109"/>
        <end position="144"/>
    </location>
</feature>
<dbReference type="Gene3D" id="1.10.238.10">
    <property type="entry name" value="EF-hand"/>
    <property type="match status" value="2"/>
</dbReference>
<dbReference type="SMART" id="SM00054">
    <property type="entry name" value="EFh"/>
    <property type="match status" value="3"/>
</dbReference>
<feature type="compositionally biased region" description="Acidic residues" evidence="3">
    <location>
        <begin position="1"/>
        <end position="15"/>
    </location>
</feature>
<organism evidence="5 6">
    <name type="scientific">Paralvinella palmiformis</name>
    <dbReference type="NCBI Taxonomy" id="53620"/>
    <lineage>
        <taxon>Eukaryota</taxon>
        <taxon>Metazoa</taxon>
        <taxon>Spiralia</taxon>
        <taxon>Lophotrochozoa</taxon>
        <taxon>Annelida</taxon>
        <taxon>Polychaeta</taxon>
        <taxon>Sedentaria</taxon>
        <taxon>Canalipalpata</taxon>
        <taxon>Terebellida</taxon>
        <taxon>Terebelliformia</taxon>
        <taxon>Alvinellidae</taxon>
        <taxon>Paralvinella</taxon>
    </lineage>
</organism>
<evidence type="ECO:0000256" key="2">
    <source>
        <dbReference type="ARBA" id="ARBA00022837"/>
    </source>
</evidence>
<name>A0AAD9K7W7_9ANNE</name>
<feature type="compositionally biased region" description="Basic and acidic residues" evidence="3">
    <location>
        <begin position="16"/>
        <end position="25"/>
    </location>
</feature>
<dbReference type="GO" id="GO:0043226">
    <property type="term" value="C:organelle"/>
    <property type="evidence" value="ECO:0007669"/>
    <property type="project" value="UniProtKB-ARBA"/>
</dbReference>
<dbReference type="InterPro" id="IPR011992">
    <property type="entry name" value="EF-hand-dom_pair"/>
</dbReference>
<dbReference type="CDD" id="cd00051">
    <property type="entry name" value="EFh"/>
    <property type="match status" value="2"/>
</dbReference>
<feature type="region of interest" description="Disordered" evidence="3">
    <location>
        <begin position="1"/>
        <end position="25"/>
    </location>
</feature>
<dbReference type="PROSITE" id="PS50222">
    <property type="entry name" value="EF_HAND_2"/>
    <property type="match status" value="2"/>
</dbReference>
<evidence type="ECO:0000256" key="1">
    <source>
        <dbReference type="ARBA" id="ARBA00022737"/>
    </source>
</evidence>
<protein>
    <recommendedName>
        <fullName evidence="4">EF-hand domain-containing protein</fullName>
    </recommendedName>
</protein>
<evidence type="ECO:0000313" key="5">
    <source>
        <dbReference type="EMBL" id="KAK2166713.1"/>
    </source>
</evidence>
<proteinExistence type="predicted"/>
<dbReference type="GO" id="GO:0005509">
    <property type="term" value="F:calcium ion binding"/>
    <property type="evidence" value="ECO:0007669"/>
    <property type="project" value="InterPro"/>
</dbReference>
<keyword evidence="2" id="KW-0106">Calcium</keyword>
<dbReference type="Proteomes" id="UP001208570">
    <property type="component" value="Unassembled WGS sequence"/>
</dbReference>
<evidence type="ECO:0000313" key="6">
    <source>
        <dbReference type="Proteomes" id="UP001208570"/>
    </source>
</evidence>
<sequence>MSDDEGQQPETPVEQDEGKEKDSFWKRTYNFSDEQLTELKEVFTMLDTSETGVIAAPSVGTALRAIGQNPTEAELQEMIQEANLDDKGNLDMDEFMRLVGTRGLKSEAEMEEELEQALGVFDKNGEGCIDAADFKVTLRTLGEPVDEDDIAEILKVAEVAGDGKINYYGQFVHCRMIQWNR</sequence>
<dbReference type="SUPFAM" id="SSF47473">
    <property type="entry name" value="EF-hand"/>
    <property type="match status" value="1"/>
</dbReference>
<dbReference type="FunFam" id="1.10.238.10:FF:000178">
    <property type="entry name" value="Calmodulin-2 A"/>
    <property type="match status" value="1"/>
</dbReference>
<dbReference type="EMBL" id="JAODUP010000036">
    <property type="protein sequence ID" value="KAK2166713.1"/>
    <property type="molecule type" value="Genomic_DNA"/>
</dbReference>
<accession>A0AAD9K7W7</accession>
<comment type="caution">
    <text evidence="5">The sequence shown here is derived from an EMBL/GenBank/DDBJ whole genome shotgun (WGS) entry which is preliminary data.</text>
</comment>
<dbReference type="AlphaFoldDB" id="A0AAD9K7W7"/>
<keyword evidence="6" id="KW-1185">Reference proteome</keyword>
<dbReference type="InterPro" id="IPR050145">
    <property type="entry name" value="Centrin_CML-like"/>
</dbReference>
<evidence type="ECO:0000256" key="3">
    <source>
        <dbReference type="SAM" id="MobiDB-lite"/>
    </source>
</evidence>
<keyword evidence="1" id="KW-0677">Repeat</keyword>
<dbReference type="InterPro" id="IPR018247">
    <property type="entry name" value="EF_Hand_1_Ca_BS"/>
</dbReference>
<reference evidence="5" key="1">
    <citation type="journal article" date="2023" name="Mol. Biol. Evol.">
        <title>Third-Generation Sequencing Reveals the Adaptive Role of the Epigenome in Three Deep-Sea Polychaetes.</title>
        <authorList>
            <person name="Perez M."/>
            <person name="Aroh O."/>
            <person name="Sun Y."/>
            <person name="Lan Y."/>
            <person name="Juniper S.K."/>
            <person name="Young C.R."/>
            <person name="Angers B."/>
            <person name="Qian P.Y."/>
        </authorList>
    </citation>
    <scope>NUCLEOTIDE SEQUENCE</scope>
    <source>
        <strain evidence="5">P08H-3</strain>
    </source>
</reference>
<dbReference type="PANTHER" id="PTHR23050">
    <property type="entry name" value="CALCIUM BINDING PROTEIN"/>
    <property type="match status" value="1"/>
</dbReference>
<gene>
    <name evidence="5" type="ORF">LSH36_36g01026</name>
</gene>
<evidence type="ECO:0000259" key="4">
    <source>
        <dbReference type="PROSITE" id="PS50222"/>
    </source>
</evidence>
<dbReference type="Pfam" id="PF13499">
    <property type="entry name" value="EF-hand_7"/>
    <property type="match status" value="2"/>
</dbReference>
<dbReference type="PROSITE" id="PS00018">
    <property type="entry name" value="EF_HAND_1"/>
    <property type="match status" value="1"/>
</dbReference>
<dbReference type="InterPro" id="IPR002048">
    <property type="entry name" value="EF_hand_dom"/>
</dbReference>
<feature type="domain" description="EF-hand" evidence="4">
    <location>
        <begin position="70"/>
        <end position="105"/>
    </location>
</feature>